<keyword evidence="1" id="KW-0677">Repeat</keyword>
<accession>A0A9X0DDZ5</accession>
<protein>
    <recommendedName>
        <fullName evidence="7">Cell wall anchored protein</fullName>
    </recommendedName>
</protein>
<dbReference type="PANTHER" id="PTHR47435:SF4">
    <property type="entry name" value="KELCH REPEAT PROTEIN (AFU_ORTHOLOGUE AFUA_5G12780)"/>
    <property type="match status" value="1"/>
</dbReference>
<feature type="region of interest" description="Disordered" evidence="3">
    <location>
        <begin position="528"/>
        <end position="551"/>
    </location>
</feature>
<evidence type="ECO:0000313" key="5">
    <source>
        <dbReference type="EMBL" id="KAJ8060016.1"/>
    </source>
</evidence>
<keyword evidence="6" id="KW-1185">Reference proteome</keyword>
<dbReference type="SUPFAM" id="SSF117281">
    <property type="entry name" value="Kelch motif"/>
    <property type="match status" value="1"/>
</dbReference>
<dbReference type="EMBL" id="JAPEIS010000014">
    <property type="protein sequence ID" value="KAJ8060016.1"/>
    <property type="molecule type" value="Genomic_DNA"/>
</dbReference>
<comment type="caution">
    <text evidence="5">The sequence shown here is derived from an EMBL/GenBank/DDBJ whole genome shotgun (WGS) entry which is preliminary data.</text>
</comment>
<dbReference type="PANTHER" id="PTHR47435">
    <property type="entry name" value="KELCH REPEAT PROTEIN (AFU_ORTHOLOGUE AFUA_5G12780)"/>
    <property type="match status" value="1"/>
</dbReference>
<feature type="compositionally biased region" description="Polar residues" evidence="3">
    <location>
        <begin position="618"/>
        <end position="638"/>
    </location>
</feature>
<sequence>MASSLQLSGRRRCSSSVSSWNGHLTGSVYTILVILLCWVQPSWQQKDALNDFCRRWGHQTTVIDRQLFIDGGMVDWNPLSQNPSNYSNSWLLYNDLDTSPSAVGMPQLHANLSKNASIPDVSGGVLWGDEVNKRFYLFGGDYFGTSPSSPNLYSYDILYNQWENFGPPNNGVTSVSYGMGVGISDLGQGYMLGGWQSNASIPGWSGPPIATSGMIKYDYQMGTWTNNTGPDQFGRAEGVMLYLPASRIGVLVYFGGIQTPYNNQTVVASPMNQIHVYDIQSSQWYTQNATGDIPEDRRRFCAGATWAPDQSSYNIYLYGGAGFGANASGFDDVYILSLPSFTWIKWWENTPGDARPHNMLSCNVVDGAQMLIVGGSFPLDQSTCDSPNSWGTHNLNLNEPVKGLPWNTYQPNLTSYAVPSVIISVVGGSPTGGATMQSPSAGFQNNDLNVYFQQKASAVNRTPTRAITTATGSSISKPSGTQLASAAIVGIVVGVVVGIVGLLAACFCIIRTRKSRAHVPEVSVPIVSPYNAGNTSKMHPQRPERNYDPQNPHIAQQGSTSAYQVLPSHAPDAVELSGTISNSGNYSTINAGGNLVYSPNDEGVPPYVSNWHHPNSPPQNQKHFSPTSPHSQQNQFSPVPTELDGGSTIFSASPTPTYSTLGRMTSKKIAPIHETYYST</sequence>
<evidence type="ECO:0000313" key="6">
    <source>
        <dbReference type="Proteomes" id="UP001152300"/>
    </source>
</evidence>
<dbReference type="AlphaFoldDB" id="A0A9X0DDZ5"/>
<keyword evidence="4" id="KW-0472">Membrane</keyword>
<reference evidence="5" key="1">
    <citation type="submission" date="2022-11" db="EMBL/GenBank/DDBJ databases">
        <title>Genome Resource of Sclerotinia nivalis Strain SnTB1, a Plant Pathogen Isolated from American Ginseng.</title>
        <authorList>
            <person name="Fan S."/>
        </authorList>
    </citation>
    <scope>NUCLEOTIDE SEQUENCE</scope>
    <source>
        <strain evidence="5">SnTB1</strain>
    </source>
</reference>
<keyword evidence="2" id="KW-0408">Iron</keyword>
<dbReference type="OrthoDB" id="10251809at2759"/>
<proteinExistence type="predicted"/>
<evidence type="ECO:0008006" key="7">
    <source>
        <dbReference type="Google" id="ProtNLM"/>
    </source>
</evidence>
<evidence type="ECO:0000256" key="1">
    <source>
        <dbReference type="ARBA" id="ARBA00022737"/>
    </source>
</evidence>
<keyword evidence="4" id="KW-0812">Transmembrane</keyword>
<organism evidence="5 6">
    <name type="scientific">Sclerotinia nivalis</name>
    <dbReference type="NCBI Taxonomy" id="352851"/>
    <lineage>
        <taxon>Eukaryota</taxon>
        <taxon>Fungi</taxon>
        <taxon>Dikarya</taxon>
        <taxon>Ascomycota</taxon>
        <taxon>Pezizomycotina</taxon>
        <taxon>Leotiomycetes</taxon>
        <taxon>Helotiales</taxon>
        <taxon>Sclerotiniaceae</taxon>
        <taxon>Sclerotinia</taxon>
    </lineage>
</organism>
<dbReference type="Proteomes" id="UP001152300">
    <property type="component" value="Unassembled WGS sequence"/>
</dbReference>
<feature type="transmembrane region" description="Helical" evidence="4">
    <location>
        <begin position="483"/>
        <end position="510"/>
    </location>
</feature>
<dbReference type="InterPro" id="IPR015915">
    <property type="entry name" value="Kelch-typ_b-propeller"/>
</dbReference>
<name>A0A9X0DDZ5_9HELO</name>
<gene>
    <name evidence="5" type="ORF">OCU04_011627</name>
</gene>
<evidence type="ECO:0000256" key="4">
    <source>
        <dbReference type="SAM" id="Phobius"/>
    </source>
</evidence>
<keyword evidence="4" id="KW-1133">Transmembrane helix</keyword>
<evidence type="ECO:0000256" key="2">
    <source>
        <dbReference type="ARBA" id="ARBA00023004"/>
    </source>
</evidence>
<dbReference type="GO" id="GO:0019760">
    <property type="term" value="P:glucosinolate metabolic process"/>
    <property type="evidence" value="ECO:0007669"/>
    <property type="project" value="UniProtKB-ARBA"/>
</dbReference>
<feature type="region of interest" description="Disordered" evidence="3">
    <location>
        <begin position="606"/>
        <end position="646"/>
    </location>
</feature>
<dbReference type="Gene3D" id="2.120.10.80">
    <property type="entry name" value="Kelch-type beta propeller"/>
    <property type="match status" value="1"/>
</dbReference>
<evidence type="ECO:0000256" key="3">
    <source>
        <dbReference type="SAM" id="MobiDB-lite"/>
    </source>
</evidence>